<accession>A0A915CMJ8</accession>
<evidence type="ECO:0000313" key="2">
    <source>
        <dbReference type="WBParaSite" id="jg10216"/>
    </source>
</evidence>
<protein>
    <submittedName>
        <fullName evidence="2">Uncharacterized protein</fullName>
    </submittedName>
</protein>
<name>A0A915CMJ8_9BILA</name>
<keyword evidence="1" id="KW-1185">Reference proteome</keyword>
<dbReference type="WBParaSite" id="jg10216">
    <property type="protein sequence ID" value="jg10216"/>
    <property type="gene ID" value="jg10216"/>
</dbReference>
<evidence type="ECO:0000313" key="1">
    <source>
        <dbReference type="Proteomes" id="UP000887574"/>
    </source>
</evidence>
<dbReference type="AlphaFoldDB" id="A0A915CMJ8"/>
<organism evidence="1 2">
    <name type="scientific">Ditylenchus dipsaci</name>
    <dbReference type="NCBI Taxonomy" id="166011"/>
    <lineage>
        <taxon>Eukaryota</taxon>
        <taxon>Metazoa</taxon>
        <taxon>Ecdysozoa</taxon>
        <taxon>Nematoda</taxon>
        <taxon>Chromadorea</taxon>
        <taxon>Rhabditida</taxon>
        <taxon>Tylenchina</taxon>
        <taxon>Tylenchomorpha</taxon>
        <taxon>Sphaerularioidea</taxon>
        <taxon>Anguinidae</taxon>
        <taxon>Anguininae</taxon>
        <taxon>Ditylenchus</taxon>
    </lineage>
</organism>
<dbReference type="Proteomes" id="UP000887574">
    <property type="component" value="Unplaced"/>
</dbReference>
<proteinExistence type="predicted"/>
<sequence length="204" mass="22684">MSSAAESLPLSQSSVGSKARRVSRRGQIWSNFREEIDATGWFSSIHLWQALFRIIEVRASRTKSTSSEVKKIRHHLDAENKEKEIQEALTSALAILGYLISMLRNGVKQKKAYGKLNGYLMHQQSKAPMVLKHLWICATRACHGTAESIFGESNGLVERKSHDRCTQSPMAVVIKKKMTAVKRKAVESLATSTQAILSTAKNSS</sequence>
<reference evidence="2" key="1">
    <citation type="submission" date="2022-11" db="UniProtKB">
        <authorList>
            <consortium name="WormBaseParasite"/>
        </authorList>
    </citation>
    <scope>IDENTIFICATION</scope>
</reference>